<reference evidence="1 2" key="1">
    <citation type="submission" date="2016-10" db="EMBL/GenBank/DDBJ databases">
        <authorList>
            <person name="de Groot N.N."/>
        </authorList>
    </citation>
    <scope>NUCLEOTIDE SEQUENCE [LARGE SCALE GENOMIC DNA]</scope>
    <source>
        <strain evidence="1 2">DSM 21741</strain>
    </source>
</reference>
<accession>A0A1H1RIA0</accession>
<dbReference type="Proteomes" id="UP000199092">
    <property type="component" value="Chromosome I"/>
</dbReference>
<dbReference type="STRING" id="546871.SAMN04488543_1567"/>
<dbReference type="AlphaFoldDB" id="A0A1H1RIA0"/>
<evidence type="ECO:0000313" key="2">
    <source>
        <dbReference type="Proteomes" id="UP000199092"/>
    </source>
</evidence>
<evidence type="ECO:0000313" key="1">
    <source>
        <dbReference type="EMBL" id="SDS35412.1"/>
    </source>
</evidence>
<protein>
    <submittedName>
        <fullName evidence="1">Uncharacterized protein</fullName>
    </submittedName>
</protein>
<organism evidence="1 2">
    <name type="scientific">Friedmanniella luteola</name>
    <dbReference type="NCBI Taxonomy" id="546871"/>
    <lineage>
        <taxon>Bacteria</taxon>
        <taxon>Bacillati</taxon>
        <taxon>Actinomycetota</taxon>
        <taxon>Actinomycetes</taxon>
        <taxon>Propionibacteriales</taxon>
        <taxon>Nocardioidaceae</taxon>
        <taxon>Friedmanniella</taxon>
    </lineage>
</organism>
<name>A0A1H1RIA0_9ACTN</name>
<dbReference type="RefSeq" id="WP_091411744.1">
    <property type="nucleotide sequence ID" value="NZ_LT629749.1"/>
</dbReference>
<proteinExistence type="predicted"/>
<keyword evidence="2" id="KW-1185">Reference proteome</keyword>
<dbReference type="EMBL" id="LT629749">
    <property type="protein sequence ID" value="SDS35412.1"/>
    <property type="molecule type" value="Genomic_DNA"/>
</dbReference>
<gene>
    <name evidence="1" type="ORF">SAMN04488543_1567</name>
</gene>
<sequence length="70" mass="7646">MTPADRVRIKTDAGAFAHGEKHWNAHLSETQARTIRASTDTVAALAARHGVSLQTVASIRASRRWEHLGT</sequence>